<dbReference type="Proteomes" id="UP000076825">
    <property type="component" value="Chromosome 1"/>
</dbReference>
<dbReference type="InterPro" id="IPR022002">
    <property type="entry name" value="ChsH2_Znr"/>
</dbReference>
<dbReference type="SUPFAM" id="SSF50249">
    <property type="entry name" value="Nucleic acid-binding proteins"/>
    <property type="match status" value="1"/>
</dbReference>
<accession>A0A157QYD6</accession>
<dbReference type="Pfam" id="PF12172">
    <property type="entry name" value="zf-ChsH2"/>
    <property type="match status" value="1"/>
</dbReference>
<dbReference type="GeneID" id="56588149"/>
<feature type="domain" description="ChsH2 rubredoxin-like zinc ribbon" evidence="2">
    <location>
        <begin position="19"/>
        <end position="54"/>
    </location>
</feature>
<reference evidence="3 4" key="1">
    <citation type="submission" date="2016-04" db="EMBL/GenBank/DDBJ databases">
        <authorList>
            <consortium name="Pathogen Informatics"/>
        </authorList>
    </citation>
    <scope>NUCLEOTIDE SEQUENCE [LARGE SCALE GENOMIC DNA]</scope>
    <source>
        <strain evidence="3 4">H044680328</strain>
    </source>
</reference>
<sequence>MTPHPLPDACAGGADATFRQALDAGRFLIQRCEACERAVFYPRMICPHCGADRLRWIEPEGAGVVYATTVVRRKPQAGGDYNVALIDLAEGVRMMSRVDGTPPGQVAIGMAVRARVIQENGQGLVVFAAQEETR</sequence>
<dbReference type="PANTHER" id="PTHR34075:SF5">
    <property type="entry name" value="BLR3430 PROTEIN"/>
    <property type="match status" value="1"/>
</dbReference>
<name>A0A157QYD6_9BORD</name>
<proteinExistence type="predicted"/>
<dbReference type="InterPro" id="IPR012340">
    <property type="entry name" value="NA-bd_OB-fold"/>
</dbReference>
<feature type="domain" description="ChsH2 C-terminal OB-fold" evidence="1">
    <location>
        <begin position="56"/>
        <end position="115"/>
    </location>
</feature>
<gene>
    <name evidence="3" type="ORF">SAMEA3906487_00440</name>
</gene>
<protein>
    <submittedName>
        <fullName evidence="3">Predicted nucleic-acid-binding protein containing a Zn-ribbon</fullName>
    </submittedName>
</protein>
<evidence type="ECO:0000313" key="4">
    <source>
        <dbReference type="Proteomes" id="UP000076825"/>
    </source>
</evidence>
<dbReference type="OrthoDB" id="5514845at2"/>
<dbReference type="Pfam" id="PF01796">
    <property type="entry name" value="OB_ChsH2_C"/>
    <property type="match status" value="1"/>
</dbReference>
<dbReference type="InterPro" id="IPR052513">
    <property type="entry name" value="Thioester_dehydratase-like"/>
</dbReference>
<dbReference type="STRING" id="123899.SAMEA3906487_00440"/>
<dbReference type="RefSeq" id="WP_025517011.1">
    <property type="nucleotide sequence ID" value="NZ_CP016340.1"/>
</dbReference>
<evidence type="ECO:0000259" key="2">
    <source>
        <dbReference type="Pfam" id="PF12172"/>
    </source>
</evidence>
<dbReference type="PATRIC" id="fig|123899.6.peg.423"/>
<organism evidence="3 4">
    <name type="scientific">Bordetella trematum</name>
    <dbReference type="NCBI Taxonomy" id="123899"/>
    <lineage>
        <taxon>Bacteria</taxon>
        <taxon>Pseudomonadati</taxon>
        <taxon>Pseudomonadota</taxon>
        <taxon>Betaproteobacteria</taxon>
        <taxon>Burkholderiales</taxon>
        <taxon>Alcaligenaceae</taxon>
        <taxon>Bordetella</taxon>
    </lineage>
</organism>
<dbReference type="Gene3D" id="6.10.30.10">
    <property type="match status" value="1"/>
</dbReference>
<dbReference type="EMBL" id="LT546645">
    <property type="protein sequence ID" value="SAI66805.1"/>
    <property type="molecule type" value="Genomic_DNA"/>
</dbReference>
<dbReference type="InterPro" id="IPR002878">
    <property type="entry name" value="ChsH2_C"/>
</dbReference>
<dbReference type="AlphaFoldDB" id="A0A157QYD6"/>
<dbReference type="PANTHER" id="PTHR34075">
    <property type="entry name" value="BLR3430 PROTEIN"/>
    <property type="match status" value="1"/>
</dbReference>
<dbReference type="KEGG" id="btrm:SAMEA390648700440"/>
<evidence type="ECO:0000313" key="3">
    <source>
        <dbReference type="EMBL" id="SAI66805.1"/>
    </source>
</evidence>
<keyword evidence="4" id="KW-1185">Reference proteome</keyword>
<dbReference type="eggNOG" id="COG1545">
    <property type="taxonomic scope" value="Bacteria"/>
</dbReference>
<evidence type="ECO:0000259" key="1">
    <source>
        <dbReference type="Pfam" id="PF01796"/>
    </source>
</evidence>